<keyword evidence="4" id="KW-1185">Reference proteome</keyword>
<keyword evidence="1" id="KW-0378">Hydrolase</keyword>
<evidence type="ECO:0000313" key="4">
    <source>
        <dbReference type="Proteomes" id="UP001501509"/>
    </source>
</evidence>
<dbReference type="InterPro" id="IPR000073">
    <property type="entry name" value="AB_hydrolase_1"/>
</dbReference>
<protein>
    <submittedName>
        <fullName evidence="3">3-oxoadipate enol-lactonase</fullName>
    </submittedName>
</protein>
<organism evidence="3 4">
    <name type="scientific">Actinomadura fulvescens</name>
    <dbReference type="NCBI Taxonomy" id="46160"/>
    <lineage>
        <taxon>Bacteria</taxon>
        <taxon>Bacillati</taxon>
        <taxon>Actinomycetota</taxon>
        <taxon>Actinomycetes</taxon>
        <taxon>Streptosporangiales</taxon>
        <taxon>Thermomonosporaceae</taxon>
        <taxon>Actinomadura</taxon>
    </lineage>
</organism>
<comment type="caution">
    <text evidence="3">The sequence shown here is derived from an EMBL/GenBank/DDBJ whole genome shotgun (WGS) entry which is preliminary data.</text>
</comment>
<dbReference type="RefSeq" id="WP_344545874.1">
    <property type="nucleotide sequence ID" value="NZ_BAAATD010000009.1"/>
</dbReference>
<reference evidence="4" key="1">
    <citation type="journal article" date="2019" name="Int. J. Syst. Evol. Microbiol.">
        <title>The Global Catalogue of Microorganisms (GCM) 10K type strain sequencing project: providing services to taxonomists for standard genome sequencing and annotation.</title>
        <authorList>
            <consortium name="The Broad Institute Genomics Platform"/>
            <consortium name="The Broad Institute Genome Sequencing Center for Infectious Disease"/>
            <person name="Wu L."/>
            <person name="Ma J."/>
        </authorList>
    </citation>
    <scope>NUCLEOTIDE SEQUENCE [LARGE SCALE GENOMIC DNA]</scope>
    <source>
        <strain evidence="4">JCM 6833</strain>
    </source>
</reference>
<dbReference type="InterPro" id="IPR029058">
    <property type="entry name" value="AB_hydrolase_fold"/>
</dbReference>
<proteinExistence type="predicted"/>
<feature type="domain" description="AB hydrolase-1" evidence="2">
    <location>
        <begin position="16"/>
        <end position="245"/>
    </location>
</feature>
<dbReference type="PANTHER" id="PTHR43798">
    <property type="entry name" value="MONOACYLGLYCEROL LIPASE"/>
    <property type="match status" value="1"/>
</dbReference>
<evidence type="ECO:0000259" key="2">
    <source>
        <dbReference type="Pfam" id="PF12697"/>
    </source>
</evidence>
<dbReference type="Pfam" id="PF12697">
    <property type="entry name" value="Abhydrolase_6"/>
    <property type="match status" value="1"/>
</dbReference>
<dbReference type="PRINTS" id="PR00111">
    <property type="entry name" value="ABHYDROLASE"/>
</dbReference>
<evidence type="ECO:0000313" key="3">
    <source>
        <dbReference type="EMBL" id="GAA2617242.1"/>
    </source>
</evidence>
<dbReference type="SUPFAM" id="SSF53474">
    <property type="entry name" value="alpha/beta-Hydrolases"/>
    <property type="match status" value="1"/>
</dbReference>
<dbReference type="Proteomes" id="UP001501509">
    <property type="component" value="Unassembled WGS sequence"/>
</dbReference>
<evidence type="ECO:0000256" key="1">
    <source>
        <dbReference type="ARBA" id="ARBA00022801"/>
    </source>
</evidence>
<gene>
    <name evidence="3" type="primary">pcaD_2</name>
    <name evidence="3" type="ORF">GCM10010411_60500</name>
</gene>
<accession>A0ABP6CE96</accession>
<dbReference type="PANTHER" id="PTHR43798:SF31">
    <property type="entry name" value="AB HYDROLASE SUPERFAMILY PROTEIN YCLE"/>
    <property type="match status" value="1"/>
</dbReference>
<name>A0ABP6CE96_9ACTN</name>
<sequence length="263" mass="27075">MSYARTVQGTGTGLALAHGAGGGIADNYGPILNDLATEHTVVGVDYPGSGTTPRASAPFELDELADELVAAAVAEGLEKFAIFGYSLGGAVAVRAATRHPERVTALVLTAPFAHPDTRLRLAASIWSRLYASGDRTLLAEFLLLHAGGPDALASIPAAGLADIVTATAASLPPGTPEQTEILPRVDVRADLARINVPTLVISTTEDALVPPSLHREVAAGIRGARLAELETGHLPFAERPDAWAKLITGFLAGVADQAGSAVR</sequence>
<dbReference type="EMBL" id="BAAATD010000009">
    <property type="protein sequence ID" value="GAA2617242.1"/>
    <property type="molecule type" value="Genomic_DNA"/>
</dbReference>
<dbReference type="Gene3D" id="3.40.50.1820">
    <property type="entry name" value="alpha/beta hydrolase"/>
    <property type="match status" value="1"/>
</dbReference>
<dbReference type="InterPro" id="IPR050266">
    <property type="entry name" value="AB_hydrolase_sf"/>
</dbReference>